<keyword evidence="19" id="KW-1185">Reference proteome</keyword>
<keyword evidence="12 14" id="KW-0067">ATP-binding</keyword>
<dbReference type="EC" id="2.7.2.3" evidence="6 14"/>
<dbReference type="SUPFAM" id="SSF53748">
    <property type="entry name" value="Phosphoglycerate kinase"/>
    <property type="match status" value="1"/>
</dbReference>
<evidence type="ECO:0000256" key="12">
    <source>
        <dbReference type="ARBA" id="ARBA00022840"/>
    </source>
</evidence>
<feature type="binding site" evidence="15">
    <location>
        <position position="146"/>
    </location>
    <ligand>
        <name>(2R)-3-phosphoglycerate</name>
        <dbReference type="ChEBI" id="CHEBI:58272"/>
    </ligand>
</feature>
<dbReference type="InterPro" id="IPR036043">
    <property type="entry name" value="Phosphoglycerate_kinase_sf"/>
</dbReference>
<dbReference type="PANTHER" id="PTHR11406">
    <property type="entry name" value="PHOSPHOGLYCERATE KINASE"/>
    <property type="match status" value="1"/>
</dbReference>
<dbReference type="EMBL" id="CP022011">
    <property type="protein sequence ID" value="QDJ15106.1"/>
    <property type="molecule type" value="Genomic_DNA"/>
</dbReference>
<evidence type="ECO:0000256" key="9">
    <source>
        <dbReference type="ARBA" id="ARBA00022679"/>
    </source>
</evidence>
<feature type="binding site" evidence="14 15">
    <location>
        <begin position="59"/>
        <end position="62"/>
    </location>
    <ligand>
        <name>substrate</name>
    </ligand>
</feature>
<dbReference type="GO" id="GO:0006094">
    <property type="term" value="P:gluconeogenesis"/>
    <property type="evidence" value="ECO:0007669"/>
    <property type="project" value="TreeGrafter"/>
</dbReference>
<dbReference type="FunFam" id="3.40.50.1260:FF:000001">
    <property type="entry name" value="Phosphoglycerate kinase"/>
    <property type="match status" value="1"/>
</dbReference>
<comment type="similarity">
    <text evidence="4 14 17">Belongs to the phosphoglycerate kinase family.</text>
</comment>
<feature type="binding site" evidence="14 16">
    <location>
        <begin position="340"/>
        <end position="343"/>
    </location>
    <ligand>
        <name>ATP</name>
        <dbReference type="ChEBI" id="CHEBI:30616"/>
    </ligand>
</feature>
<gene>
    <name evidence="14 18" type="primary">pgk</name>
    <name evidence="18" type="ORF">CEP48_06520</name>
</gene>
<dbReference type="InterPro" id="IPR015824">
    <property type="entry name" value="Phosphoglycerate_kinase_N"/>
</dbReference>
<evidence type="ECO:0000256" key="13">
    <source>
        <dbReference type="ARBA" id="ARBA00023152"/>
    </source>
</evidence>
<keyword evidence="10 14" id="KW-0547">Nucleotide-binding</keyword>
<keyword evidence="11 14" id="KW-0418">Kinase</keyword>
<dbReference type="PRINTS" id="PR00477">
    <property type="entry name" value="PHGLYCKINASE"/>
</dbReference>
<proteinExistence type="inferred from homology"/>
<keyword evidence="13 14" id="KW-0324">Glycolysis</keyword>
<dbReference type="Proteomes" id="UP000955338">
    <property type="component" value="Chromosome"/>
</dbReference>
<reference evidence="18" key="1">
    <citation type="submission" date="2017-06" db="EMBL/GenBank/DDBJ databases">
        <title>Genome sequencing of pathogenic and non-pathogenic strains within Bisgaard taxon 40.</title>
        <authorList>
            <person name="Ladner J.T."/>
            <person name="Lovett S.P."/>
            <person name="Koroleva G."/>
            <person name="Lorch J.M."/>
        </authorList>
    </citation>
    <scope>NUCLEOTIDE SEQUENCE</scope>
    <source>
        <strain evidence="18">27576-1-I1</strain>
    </source>
</reference>
<feature type="binding site" evidence="14 15">
    <location>
        <begin position="21"/>
        <end position="23"/>
    </location>
    <ligand>
        <name>substrate</name>
    </ligand>
</feature>
<dbReference type="Pfam" id="PF00162">
    <property type="entry name" value="PGK"/>
    <property type="match status" value="1"/>
</dbReference>
<evidence type="ECO:0000256" key="10">
    <source>
        <dbReference type="ARBA" id="ARBA00022741"/>
    </source>
</evidence>
<dbReference type="GO" id="GO:0005524">
    <property type="term" value="F:ATP binding"/>
    <property type="evidence" value="ECO:0007669"/>
    <property type="project" value="UniProtKB-KW"/>
</dbReference>
<sequence length="387" mass="41329">MSVIKMTDLDLAGKRVLIRSDLNVPVKDGKVTSDARIKASLPTIKLALEQGAKVMVTSHFGRPTEGEYNAEYSLQPVVDYLNQALDIPVRLEKDYLEGVEVAPNELVVLENVRFNKGEKKDDEALSKKYAALCDVFVMDAFGTAHRAQASTHGVAKFATVACAGPLLANELEALGKALKNPQRPMIAIVGGSKVSTKLTVLDSLAKIADQLVVGGGISNTFVAAEGYNVGKSLCEKDLIPEAQRLMQECDIPSAIDVRVAKEFSETATATVKSATEVQDDEQILDLGDQSAQQLAEIIKNAKTILWNGPVGVFEFPNFRRGTEIVAQAIAESEAFSIAGGGDTLAAIDMFGIADKISYISTGGGAFLEFVEGKVLPAVAVLEERAKA</sequence>
<name>A0A8E3MH90_9PAST</name>
<comment type="caution">
    <text evidence="14">Lacks conserved residue(s) required for the propagation of feature annotation.</text>
</comment>
<evidence type="ECO:0000256" key="2">
    <source>
        <dbReference type="ARBA" id="ARBA00004496"/>
    </source>
</evidence>
<evidence type="ECO:0000256" key="11">
    <source>
        <dbReference type="ARBA" id="ARBA00022777"/>
    </source>
</evidence>
<dbReference type="PIRSF" id="PIRSF000724">
    <property type="entry name" value="Pgk"/>
    <property type="match status" value="1"/>
</dbReference>
<dbReference type="HAMAP" id="MF_00145">
    <property type="entry name" value="Phosphoglyc_kinase"/>
    <property type="match status" value="1"/>
</dbReference>
<dbReference type="UniPathway" id="UPA00109">
    <property type="reaction ID" value="UER00185"/>
</dbReference>
<feature type="binding site" evidence="14 16">
    <location>
        <position position="314"/>
    </location>
    <ligand>
        <name>ATP</name>
        <dbReference type="ChEBI" id="CHEBI:30616"/>
    </ligand>
</feature>
<comment type="subcellular location">
    <subcellularLocation>
        <location evidence="2 14">Cytoplasm</location>
    </subcellularLocation>
</comment>
<evidence type="ECO:0000256" key="14">
    <source>
        <dbReference type="HAMAP-Rule" id="MF_00145"/>
    </source>
</evidence>
<dbReference type="GO" id="GO:0004618">
    <property type="term" value="F:phosphoglycerate kinase activity"/>
    <property type="evidence" value="ECO:0007669"/>
    <property type="project" value="UniProtKB-UniRule"/>
</dbReference>
<evidence type="ECO:0000256" key="16">
    <source>
        <dbReference type="PIRSR" id="PIRSR000724-2"/>
    </source>
</evidence>
<feature type="binding site" evidence="14">
    <location>
        <position position="146"/>
    </location>
    <ligand>
        <name>substrate</name>
    </ligand>
</feature>
<evidence type="ECO:0000313" key="18">
    <source>
        <dbReference type="EMBL" id="QDJ15106.1"/>
    </source>
</evidence>
<feature type="binding site" evidence="14 16">
    <location>
        <position position="197"/>
    </location>
    <ligand>
        <name>ATP</name>
        <dbReference type="ChEBI" id="CHEBI:30616"/>
    </ligand>
</feature>
<dbReference type="Gene3D" id="3.40.50.1260">
    <property type="entry name" value="Phosphoglycerate kinase, N-terminal domain"/>
    <property type="match status" value="2"/>
</dbReference>
<dbReference type="RefSeq" id="WP_261920374.1">
    <property type="nucleotide sequence ID" value="NZ_CP022011.1"/>
</dbReference>
<evidence type="ECO:0000256" key="7">
    <source>
        <dbReference type="ARBA" id="ARBA00016471"/>
    </source>
</evidence>
<dbReference type="GO" id="GO:0005829">
    <property type="term" value="C:cytosol"/>
    <property type="evidence" value="ECO:0007669"/>
    <property type="project" value="TreeGrafter"/>
</dbReference>
<keyword evidence="8 14" id="KW-0963">Cytoplasm</keyword>
<dbReference type="InterPro" id="IPR001576">
    <property type="entry name" value="Phosphoglycerate_kinase"/>
</dbReference>
<feature type="binding site" evidence="15">
    <location>
        <position position="36"/>
    </location>
    <ligand>
        <name>(2R)-3-phosphoglycerate</name>
        <dbReference type="ChEBI" id="CHEBI:58272"/>
    </ligand>
</feature>
<dbReference type="PANTHER" id="PTHR11406:SF23">
    <property type="entry name" value="PHOSPHOGLYCERATE KINASE 1, CHLOROPLASTIC-RELATED"/>
    <property type="match status" value="1"/>
</dbReference>
<dbReference type="FunFam" id="3.40.50.1260:FF:000002">
    <property type="entry name" value="Phosphoglycerate kinase"/>
    <property type="match status" value="1"/>
</dbReference>
<dbReference type="PROSITE" id="PS00111">
    <property type="entry name" value="PGLYCERATE_KINASE"/>
    <property type="match status" value="1"/>
</dbReference>
<evidence type="ECO:0000256" key="8">
    <source>
        <dbReference type="ARBA" id="ARBA00022490"/>
    </source>
</evidence>
<evidence type="ECO:0000256" key="3">
    <source>
        <dbReference type="ARBA" id="ARBA00004838"/>
    </source>
</evidence>
<evidence type="ECO:0000256" key="5">
    <source>
        <dbReference type="ARBA" id="ARBA00011245"/>
    </source>
</evidence>
<comment type="pathway">
    <text evidence="3 14">Carbohydrate degradation; glycolysis; pyruvate from D-glyceraldehyde 3-phosphate: step 2/5.</text>
</comment>
<evidence type="ECO:0000256" key="1">
    <source>
        <dbReference type="ARBA" id="ARBA00000642"/>
    </source>
</evidence>
<feature type="binding site" evidence="14">
    <location>
        <position position="113"/>
    </location>
    <ligand>
        <name>substrate</name>
    </ligand>
</feature>
<evidence type="ECO:0000256" key="6">
    <source>
        <dbReference type="ARBA" id="ARBA00013061"/>
    </source>
</evidence>
<comment type="subunit">
    <text evidence="5 14">Monomer.</text>
</comment>
<dbReference type="InterPro" id="IPR015911">
    <property type="entry name" value="Phosphoglycerate_kinase_CS"/>
</dbReference>
<dbReference type="GO" id="GO:0043531">
    <property type="term" value="F:ADP binding"/>
    <property type="evidence" value="ECO:0007669"/>
    <property type="project" value="TreeGrafter"/>
</dbReference>
<comment type="catalytic activity">
    <reaction evidence="1 14 17">
        <text>(2R)-3-phosphoglycerate + ATP = (2R)-3-phospho-glyceroyl phosphate + ADP</text>
        <dbReference type="Rhea" id="RHEA:14801"/>
        <dbReference type="ChEBI" id="CHEBI:30616"/>
        <dbReference type="ChEBI" id="CHEBI:57604"/>
        <dbReference type="ChEBI" id="CHEBI:58272"/>
        <dbReference type="ChEBI" id="CHEBI:456216"/>
        <dbReference type="EC" id="2.7.2.3"/>
    </reaction>
</comment>
<feature type="binding site" evidence="14">
    <location>
        <position position="36"/>
    </location>
    <ligand>
        <name>substrate</name>
    </ligand>
</feature>
<evidence type="ECO:0000313" key="19">
    <source>
        <dbReference type="Proteomes" id="UP000955338"/>
    </source>
</evidence>
<evidence type="ECO:0000256" key="15">
    <source>
        <dbReference type="PIRSR" id="PIRSR000724-1"/>
    </source>
</evidence>
<accession>A0A8E3MH90</accession>
<evidence type="ECO:0000256" key="17">
    <source>
        <dbReference type="RuleBase" id="RU000532"/>
    </source>
</evidence>
<dbReference type="GO" id="GO:0006096">
    <property type="term" value="P:glycolytic process"/>
    <property type="evidence" value="ECO:0007669"/>
    <property type="project" value="UniProtKB-UniRule"/>
</dbReference>
<keyword evidence="9 14" id="KW-0808">Transferase</keyword>
<evidence type="ECO:0000256" key="4">
    <source>
        <dbReference type="ARBA" id="ARBA00008982"/>
    </source>
</evidence>
<organism evidence="18 19">
    <name type="scientific">Mergibacter septicus</name>
    <dbReference type="NCBI Taxonomy" id="221402"/>
    <lineage>
        <taxon>Bacteria</taxon>
        <taxon>Pseudomonadati</taxon>
        <taxon>Pseudomonadota</taxon>
        <taxon>Gammaproteobacteria</taxon>
        <taxon>Pasteurellales</taxon>
        <taxon>Pasteurellaceae</taxon>
        <taxon>Mergibacter</taxon>
    </lineage>
</organism>
<dbReference type="AlphaFoldDB" id="A0A8E3MH90"/>
<feature type="binding site" evidence="15">
    <location>
        <position position="113"/>
    </location>
    <ligand>
        <name>(2R)-3-phosphoglycerate</name>
        <dbReference type="ChEBI" id="CHEBI:58272"/>
    </ligand>
</feature>
<protein>
    <recommendedName>
        <fullName evidence="7 14">Phosphoglycerate kinase</fullName>
        <ecNumber evidence="6 14">2.7.2.3</ecNumber>
    </recommendedName>
</protein>